<dbReference type="AlphaFoldDB" id="A0A022R6S8"/>
<dbReference type="SMART" id="SM00768">
    <property type="entry name" value="X8"/>
    <property type="match status" value="1"/>
</dbReference>
<feature type="non-terminal residue" evidence="3">
    <location>
        <position position="1"/>
    </location>
</feature>
<dbReference type="InterPro" id="IPR044788">
    <property type="entry name" value="X8_dom_prot"/>
</dbReference>
<dbReference type="Pfam" id="PF07983">
    <property type="entry name" value="X8"/>
    <property type="match status" value="1"/>
</dbReference>
<accession>A0A022R6S8</accession>
<dbReference type="GO" id="GO:0009506">
    <property type="term" value="C:plasmodesma"/>
    <property type="evidence" value="ECO:0007669"/>
    <property type="project" value="UniProtKB-ARBA"/>
</dbReference>
<sequence length="84" mass="9205">ARPWCIANTNSPAPSPAKFQGFIDYACGVVDCSAIRPGGSCYNPNLLSKHASYALNLIYKSFQCQYNSSYDCYNNAAYDGCIYP</sequence>
<feature type="domain" description="X8" evidence="2">
    <location>
        <begin position="3"/>
        <end position="83"/>
    </location>
</feature>
<dbReference type="EMBL" id="KI630623">
    <property type="protein sequence ID" value="EYU35388.1"/>
    <property type="molecule type" value="Genomic_DNA"/>
</dbReference>
<evidence type="ECO:0000313" key="3">
    <source>
        <dbReference type="EMBL" id="EYU35388.1"/>
    </source>
</evidence>
<dbReference type="PANTHER" id="PTHR31044">
    <property type="entry name" value="BETA-1,3 GLUCANASE"/>
    <property type="match status" value="1"/>
</dbReference>
<organism evidence="3 4">
    <name type="scientific">Erythranthe guttata</name>
    <name type="common">Yellow monkey flower</name>
    <name type="synonym">Mimulus guttatus</name>
    <dbReference type="NCBI Taxonomy" id="4155"/>
    <lineage>
        <taxon>Eukaryota</taxon>
        <taxon>Viridiplantae</taxon>
        <taxon>Streptophyta</taxon>
        <taxon>Embryophyta</taxon>
        <taxon>Tracheophyta</taxon>
        <taxon>Spermatophyta</taxon>
        <taxon>Magnoliopsida</taxon>
        <taxon>eudicotyledons</taxon>
        <taxon>Gunneridae</taxon>
        <taxon>Pentapetalae</taxon>
        <taxon>asterids</taxon>
        <taxon>lamiids</taxon>
        <taxon>Lamiales</taxon>
        <taxon>Phrymaceae</taxon>
        <taxon>Erythranthe</taxon>
    </lineage>
</organism>
<keyword evidence="4" id="KW-1185">Reference proteome</keyword>
<dbReference type="PANTHER" id="PTHR31044:SF52">
    <property type="entry name" value="OS01G0631500 PROTEIN"/>
    <property type="match status" value="1"/>
</dbReference>
<reference evidence="3 4" key="1">
    <citation type="journal article" date="2013" name="Proc. Natl. Acad. Sci. U.S.A.">
        <title>Fine-scale variation in meiotic recombination in Mimulus inferred from population shotgun sequencing.</title>
        <authorList>
            <person name="Hellsten U."/>
            <person name="Wright K.M."/>
            <person name="Jenkins J."/>
            <person name="Shu S."/>
            <person name="Yuan Y."/>
            <person name="Wessler S.R."/>
            <person name="Schmutz J."/>
            <person name="Willis J.H."/>
            <person name="Rokhsar D.S."/>
        </authorList>
    </citation>
    <scope>NUCLEOTIDE SEQUENCE [LARGE SCALE GENOMIC DNA]</scope>
    <source>
        <strain evidence="4">cv. DUN x IM62</strain>
    </source>
</reference>
<evidence type="ECO:0000256" key="1">
    <source>
        <dbReference type="ARBA" id="ARBA00022729"/>
    </source>
</evidence>
<keyword evidence="1" id="KW-0732">Signal</keyword>
<name>A0A022R6S8_ERYGU</name>
<evidence type="ECO:0000313" key="4">
    <source>
        <dbReference type="Proteomes" id="UP000030748"/>
    </source>
</evidence>
<dbReference type="Gene3D" id="1.20.58.1040">
    <property type="match status" value="1"/>
</dbReference>
<protein>
    <recommendedName>
        <fullName evidence="2">X8 domain-containing protein</fullName>
    </recommendedName>
</protein>
<dbReference type="InterPro" id="IPR012946">
    <property type="entry name" value="X8"/>
</dbReference>
<evidence type="ECO:0000259" key="2">
    <source>
        <dbReference type="SMART" id="SM00768"/>
    </source>
</evidence>
<dbReference type="STRING" id="4155.A0A022R6S8"/>
<proteinExistence type="predicted"/>
<gene>
    <name evidence="3" type="ORF">MIMGU_mgv1a018867mg</name>
</gene>
<dbReference type="Proteomes" id="UP000030748">
    <property type="component" value="Unassembled WGS sequence"/>
</dbReference>